<dbReference type="AlphaFoldDB" id="A0A368W0T2"/>
<protein>
    <submittedName>
        <fullName evidence="2">Uncharacterized protein</fullName>
    </submittedName>
</protein>
<dbReference type="RefSeq" id="WP_420810120.1">
    <property type="nucleotide sequence ID" value="NZ_QPJC01000001.1"/>
</dbReference>
<dbReference type="Proteomes" id="UP000253495">
    <property type="component" value="Unassembled WGS sequence"/>
</dbReference>
<feature type="region of interest" description="Disordered" evidence="1">
    <location>
        <begin position="176"/>
        <end position="201"/>
    </location>
</feature>
<gene>
    <name evidence="2" type="ORF">DFQ14_101639</name>
</gene>
<dbReference type="EMBL" id="QPJC01000001">
    <property type="protein sequence ID" value="RCW47289.1"/>
    <property type="molecule type" value="Genomic_DNA"/>
</dbReference>
<comment type="caution">
    <text evidence="2">The sequence shown here is derived from an EMBL/GenBank/DDBJ whole genome shotgun (WGS) entry which is preliminary data.</text>
</comment>
<name>A0A368W0T2_9ACTN</name>
<reference evidence="2 3" key="1">
    <citation type="submission" date="2018-07" db="EMBL/GenBank/DDBJ databases">
        <title>Genomic Encyclopedia of Type Strains, Phase III (KMG-III): the genomes of soil and plant-associated and newly described type strains.</title>
        <authorList>
            <person name="Whitman W."/>
        </authorList>
    </citation>
    <scope>NUCLEOTIDE SEQUENCE [LARGE SCALE GENOMIC DNA]</scope>
    <source>
        <strain evidence="2 3">CECT 8575</strain>
    </source>
</reference>
<proteinExistence type="predicted"/>
<feature type="region of interest" description="Disordered" evidence="1">
    <location>
        <begin position="1"/>
        <end position="68"/>
    </location>
</feature>
<accession>A0A368W0T2</accession>
<organism evidence="2 3">
    <name type="scientific">Halopolyspora algeriensis</name>
    <dbReference type="NCBI Taxonomy" id="1500506"/>
    <lineage>
        <taxon>Bacteria</taxon>
        <taxon>Bacillati</taxon>
        <taxon>Actinomycetota</taxon>
        <taxon>Actinomycetes</taxon>
        <taxon>Actinomycetes incertae sedis</taxon>
        <taxon>Halopolyspora</taxon>
    </lineage>
</organism>
<keyword evidence="3" id="KW-1185">Reference proteome</keyword>
<evidence type="ECO:0000313" key="2">
    <source>
        <dbReference type="EMBL" id="RCW47289.1"/>
    </source>
</evidence>
<feature type="compositionally biased region" description="Basic and acidic residues" evidence="1">
    <location>
        <begin position="176"/>
        <end position="187"/>
    </location>
</feature>
<evidence type="ECO:0000256" key="1">
    <source>
        <dbReference type="SAM" id="MobiDB-lite"/>
    </source>
</evidence>
<sequence>MAEEIRSDPMAGGRHPVEREARQSPPDSPSPAGSEPTGEGPVGESEHAAGETDQSAPHHRRPEGVDDATLTAVGTVTEALETVERARGRLYDFHQLTGAADAKLAEGVEQLRRSGHVELAAEIERELVGRNVLPGRWTYQIVEDYDDGYWSCFRRHEQHARRLLLGGRRHVYEAEMKERERSRREDGSPLPWHAATPDSGT</sequence>
<evidence type="ECO:0000313" key="3">
    <source>
        <dbReference type="Proteomes" id="UP000253495"/>
    </source>
</evidence>